<evidence type="ECO:0000256" key="6">
    <source>
        <dbReference type="SAM" id="MobiDB-lite"/>
    </source>
</evidence>
<sequence>MDSSNLGSLPEEGSEEEPQPTQTKPASAFSSIPHRPPSQQCSGEDGVECSGKRGDDSNGAVGGGGSGGGPMPCLCKKWMVAMAIMTSLQKYAPLEWSAYFDQEDDVCIPDSNDVFHVYMAGTEGPVVFCLHGGGYSGLSFALAASKIKEKARVVAMDLRGHGKSSTENELDLSIETLCNDVLAVLKKMYGDSPPAIVLVGHRLTVDCEKVLTKVLSGDLWREMPFSSWPVISPRDSSASKMGSPALWIDTEANSFTGIIVRESRLDPKGSSKWTEIGQGVNWKQGEENANQKPHLEIGSRQWFQG</sequence>
<feature type="region of interest" description="Disordered" evidence="6">
    <location>
        <begin position="1"/>
        <end position="65"/>
    </location>
</feature>
<feature type="region of interest" description="Disordered" evidence="6">
    <location>
        <begin position="285"/>
        <end position="305"/>
    </location>
</feature>
<evidence type="ECO:0000256" key="3">
    <source>
        <dbReference type="ARBA" id="ARBA00022487"/>
    </source>
</evidence>
<dbReference type="Pfam" id="PF00561">
    <property type="entry name" value="Abhydrolase_1"/>
    <property type="match status" value="1"/>
</dbReference>
<name>A0A438DCN7_VITVI</name>
<comment type="caution">
    <text evidence="8">The sequence shown here is derived from an EMBL/GenBank/DDBJ whole genome shotgun (WGS) entry which is preliminary data.</text>
</comment>
<evidence type="ECO:0000256" key="2">
    <source>
        <dbReference type="ARBA" id="ARBA00013111"/>
    </source>
</evidence>
<dbReference type="SUPFAM" id="SSF53474">
    <property type="entry name" value="alpha/beta-Hydrolases"/>
    <property type="match status" value="1"/>
</dbReference>
<reference evidence="8 9" key="1">
    <citation type="journal article" date="2018" name="PLoS Genet.">
        <title>Population sequencing reveals clonal diversity and ancestral inbreeding in the grapevine cultivar Chardonnay.</title>
        <authorList>
            <person name="Roach M.J."/>
            <person name="Johnson D.L."/>
            <person name="Bohlmann J."/>
            <person name="van Vuuren H.J."/>
            <person name="Jones S.J."/>
            <person name="Pretorius I.S."/>
            <person name="Schmidt S.A."/>
            <person name="Borneman A.R."/>
        </authorList>
    </citation>
    <scope>NUCLEOTIDE SEQUENCE [LARGE SCALE GENOMIC DNA]</scope>
    <source>
        <strain evidence="9">cv. Chardonnay</strain>
        <tissue evidence="8">Leaf</tissue>
    </source>
</reference>
<accession>A0A438DCN7</accession>
<feature type="domain" description="AB hydrolase-1" evidence="7">
    <location>
        <begin position="125"/>
        <end position="201"/>
    </location>
</feature>
<evidence type="ECO:0000259" key="7">
    <source>
        <dbReference type="Pfam" id="PF00561"/>
    </source>
</evidence>
<gene>
    <name evidence="8" type="primary">PPME1_11</name>
    <name evidence="8" type="ORF">CK203_081108</name>
</gene>
<dbReference type="Gene3D" id="3.40.50.1820">
    <property type="entry name" value="alpha/beta hydrolase"/>
    <property type="match status" value="1"/>
</dbReference>
<keyword evidence="4" id="KW-0378">Hydrolase</keyword>
<dbReference type="InterPro" id="IPR000073">
    <property type="entry name" value="AB_hydrolase_1"/>
</dbReference>
<dbReference type="EC" id="3.1.1.89" evidence="2"/>
<feature type="compositionally biased region" description="Polar residues" evidence="6">
    <location>
        <begin position="19"/>
        <end position="30"/>
    </location>
</feature>
<dbReference type="EMBL" id="QGNW01001688">
    <property type="protein sequence ID" value="RVW33233.1"/>
    <property type="molecule type" value="Genomic_DNA"/>
</dbReference>
<comment type="similarity">
    <text evidence="1">Belongs to the AB hydrolase superfamily.</text>
</comment>
<dbReference type="InterPro" id="IPR016812">
    <property type="entry name" value="PPase_methylesterase_euk"/>
</dbReference>
<feature type="compositionally biased region" description="Low complexity" evidence="6">
    <location>
        <begin position="1"/>
        <end position="11"/>
    </location>
</feature>
<organism evidence="8 9">
    <name type="scientific">Vitis vinifera</name>
    <name type="common">Grape</name>
    <dbReference type="NCBI Taxonomy" id="29760"/>
    <lineage>
        <taxon>Eukaryota</taxon>
        <taxon>Viridiplantae</taxon>
        <taxon>Streptophyta</taxon>
        <taxon>Embryophyta</taxon>
        <taxon>Tracheophyta</taxon>
        <taxon>Spermatophyta</taxon>
        <taxon>Magnoliopsida</taxon>
        <taxon>eudicotyledons</taxon>
        <taxon>Gunneridae</taxon>
        <taxon>Pentapetalae</taxon>
        <taxon>rosids</taxon>
        <taxon>Vitales</taxon>
        <taxon>Vitaceae</taxon>
        <taxon>Viteae</taxon>
        <taxon>Vitis</taxon>
    </lineage>
</organism>
<dbReference type="PANTHER" id="PTHR14189">
    <property type="entry name" value="PROTEIN PHOSPHATASE METHYLESTERASE-1 RELATED"/>
    <property type="match status" value="1"/>
</dbReference>
<evidence type="ECO:0000256" key="1">
    <source>
        <dbReference type="ARBA" id="ARBA00008645"/>
    </source>
</evidence>
<proteinExistence type="inferred from homology"/>
<keyword evidence="3" id="KW-0719">Serine esterase</keyword>
<evidence type="ECO:0000313" key="9">
    <source>
        <dbReference type="Proteomes" id="UP000288805"/>
    </source>
</evidence>
<dbReference type="Proteomes" id="UP000288805">
    <property type="component" value="Unassembled WGS sequence"/>
</dbReference>
<evidence type="ECO:0000313" key="8">
    <source>
        <dbReference type="EMBL" id="RVW33233.1"/>
    </source>
</evidence>
<dbReference type="PANTHER" id="PTHR14189:SF0">
    <property type="entry name" value="PROTEIN PHOSPHATASE METHYLESTERASE 1"/>
    <property type="match status" value="1"/>
</dbReference>
<dbReference type="AlphaFoldDB" id="A0A438DCN7"/>
<protein>
    <recommendedName>
        <fullName evidence="2">protein phosphatase methylesterase-1</fullName>
        <ecNumber evidence="2">3.1.1.89</ecNumber>
    </recommendedName>
</protein>
<evidence type="ECO:0000256" key="5">
    <source>
        <dbReference type="ARBA" id="ARBA00049203"/>
    </source>
</evidence>
<dbReference type="InterPro" id="IPR029058">
    <property type="entry name" value="AB_hydrolase_fold"/>
</dbReference>
<evidence type="ECO:0000256" key="4">
    <source>
        <dbReference type="ARBA" id="ARBA00022801"/>
    </source>
</evidence>
<comment type="catalytic activity">
    <reaction evidence="5">
        <text>[phosphatase 2A protein]-C-terminal L-leucine methyl ester + H2O = [phosphatase 2A protein]-C-terminal L-leucine + methanol + H(+)</text>
        <dbReference type="Rhea" id="RHEA:48548"/>
        <dbReference type="Rhea" id="RHEA-COMP:12134"/>
        <dbReference type="Rhea" id="RHEA-COMP:12135"/>
        <dbReference type="ChEBI" id="CHEBI:15377"/>
        <dbReference type="ChEBI" id="CHEBI:15378"/>
        <dbReference type="ChEBI" id="CHEBI:17790"/>
        <dbReference type="ChEBI" id="CHEBI:90516"/>
        <dbReference type="ChEBI" id="CHEBI:90517"/>
        <dbReference type="EC" id="3.1.1.89"/>
    </reaction>
</comment>
<dbReference type="GO" id="GO:0051723">
    <property type="term" value="F:protein methylesterase activity"/>
    <property type="evidence" value="ECO:0007669"/>
    <property type="project" value="UniProtKB-EC"/>
</dbReference>